<dbReference type="Proteomes" id="UP001501510">
    <property type="component" value="Unassembled WGS sequence"/>
</dbReference>
<proteinExistence type="predicted"/>
<dbReference type="CDD" id="cd09024">
    <property type="entry name" value="Aldose_epim_lacX"/>
    <property type="match status" value="1"/>
</dbReference>
<evidence type="ECO:0000313" key="1">
    <source>
        <dbReference type="EMBL" id="GAA0740169.1"/>
    </source>
</evidence>
<accession>A0ABN1JHT8</accession>
<dbReference type="Pfam" id="PF01263">
    <property type="entry name" value="Aldose_epim"/>
    <property type="match status" value="1"/>
</dbReference>
<name>A0ABN1JHT8_9CLOT</name>
<organism evidence="1 2">
    <name type="scientific">Clostridium oceanicum</name>
    <dbReference type="NCBI Taxonomy" id="1543"/>
    <lineage>
        <taxon>Bacteria</taxon>
        <taxon>Bacillati</taxon>
        <taxon>Bacillota</taxon>
        <taxon>Clostridia</taxon>
        <taxon>Eubacteriales</taxon>
        <taxon>Clostridiaceae</taxon>
        <taxon>Clostridium</taxon>
    </lineage>
</organism>
<reference evidence="1 2" key="1">
    <citation type="journal article" date="2019" name="Int. J. Syst. Evol. Microbiol.">
        <title>The Global Catalogue of Microorganisms (GCM) 10K type strain sequencing project: providing services to taxonomists for standard genome sequencing and annotation.</title>
        <authorList>
            <consortium name="The Broad Institute Genomics Platform"/>
            <consortium name="The Broad Institute Genome Sequencing Center for Infectious Disease"/>
            <person name="Wu L."/>
            <person name="Ma J."/>
        </authorList>
    </citation>
    <scope>NUCLEOTIDE SEQUENCE [LARGE SCALE GENOMIC DNA]</scope>
    <source>
        <strain evidence="1 2">JCM 1407</strain>
    </source>
</reference>
<protein>
    <submittedName>
        <fullName evidence="1">Aldose 1-epimerase family protein</fullName>
    </submittedName>
</protein>
<dbReference type="RefSeq" id="WP_343761266.1">
    <property type="nucleotide sequence ID" value="NZ_BAAACG010000009.1"/>
</dbReference>
<gene>
    <name evidence="1" type="ORF">GCM10008906_19830</name>
</gene>
<dbReference type="PANTHER" id="PTHR11122:SF13">
    <property type="entry name" value="GLUCOSE-6-PHOSPHATE 1-EPIMERASE"/>
    <property type="match status" value="1"/>
</dbReference>
<comment type="caution">
    <text evidence="1">The sequence shown here is derived from an EMBL/GenBank/DDBJ whole genome shotgun (WGS) entry which is preliminary data.</text>
</comment>
<dbReference type="InterPro" id="IPR008183">
    <property type="entry name" value="Aldose_1/G6P_1-epimerase"/>
</dbReference>
<dbReference type="PANTHER" id="PTHR11122">
    <property type="entry name" value="APOSPORY-ASSOCIATED PROTEIN C-RELATED"/>
    <property type="match status" value="1"/>
</dbReference>
<keyword evidence="2" id="KW-1185">Reference proteome</keyword>
<dbReference type="InterPro" id="IPR014718">
    <property type="entry name" value="GH-type_carb-bd"/>
</dbReference>
<dbReference type="InterPro" id="IPR011013">
    <property type="entry name" value="Gal_mutarotase_sf_dom"/>
</dbReference>
<dbReference type="SUPFAM" id="SSF74650">
    <property type="entry name" value="Galactose mutarotase-like"/>
    <property type="match status" value="1"/>
</dbReference>
<sequence length="289" mass="33600">MIETIKNDLISISVKSHGAEICSFKSLENDKEYLWQGDPKYWGKHAPILFPFVGASKNGKYTYKGEEYRMSKHGFARDSEFELVEKSDGKLKYLLKSNEDTMKKYPFIFELYVIYEIKGKILDITYKVNNKDSKEMYFSIGGHPAFNCDIREGDKYLEFEDKVNLETYMADLKTGIIVDKKKKIIENQKELLLKYDLFYDDALIFDSSNLDSIFIKDGKTEEKIKITIKGFPYLGIWTKHSPKSPYLCIEPWYGIPDLEKSKGKIEDKKGIEKLNIGETFSCSYKVEVI</sequence>
<dbReference type="Gene3D" id="2.70.98.10">
    <property type="match status" value="1"/>
</dbReference>
<dbReference type="InterPro" id="IPR037481">
    <property type="entry name" value="LacX"/>
</dbReference>
<dbReference type="EMBL" id="BAAACG010000009">
    <property type="protein sequence ID" value="GAA0740169.1"/>
    <property type="molecule type" value="Genomic_DNA"/>
</dbReference>
<evidence type="ECO:0000313" key="2">
    <source>
        <dbReference type="Proteomes" id="UP001501510"/>
    </source>
</evidence>